<gene>
    <name evidence="2" type="ORF">SLS53_005689</name>
</gene>
<dbReference type="AlphaFoldDB" id="A0AAN9U704"/>
<feature type="compositionally biased region" description="Polar residues" evidence="1">
    <location>
        <begin position="264"/>
        <end position="276"/>
    </location>
</feature>
<evidence type="ECO:0000313" key="2">
    <source>
        <dbReference type="EMBL" id="KAK7739719.1"/>
    </source>
</evidence>
<accession>A0AAN9U704</accession>
<dbReference type="InterPro" id="IPR023393">
    <property type="entry name" value="START-like_dom_sf"/>
</dbReference>
<dbReference type="Gene3D" id="3.30.530.20">
    <property type="match status" value="1"/>
</dbReference>
<dbReference type="EMBL" id="JAJSPL020000022">
    <property type="protein sequence ID" value="KAK7739719.1"/>
    <property type="molecule type" value="Genomic_DNA"/>
</dbReference>
<dbReference type="Proteomes" id="UP001320245">
    <property type="component" value="Unassembled WGS sequence"/>
</dbReference>
<organism evidence="2 3">
    <name type="scientific">Cytospora paraplurivora</name>
    <dbReference type="NCBI Taxonomy" id="2898453"/>
    <lineage>
        <taxon>Eukaryota</taxon>
        <taxon>Fungi</taxon>
        <taxon>Dikarya</taxon>
        <taxon>Ascomycota</taxon>
        <taxon>Pezizomycotina</taxon>
        <taxon>Sordariomycetes</taxon>
        <taxon>Sordariomycetidae</taxon>
        <taxon>Diaporthales</taxon>
        <taxon>Cytosporaceae</taxon>
        <taxon>Cytospora</taxon>
    </lineage>
</organism>
<evidence type="ECO:0000313" key="3">
    <source>
        <dbReference type="Proteomes" id="UP001320245"/>
    </source>
</evidence>
<sequence length="302" mass="34631">MPQARGRFYSFETTAERRVNSRIGPSEPKSEGEKSNLMAELIAESEKMDGVRVVWDKKRGKHKWKPSKENYTKGYKPPIPTLSERKRAFLRTWLQTWETGAERHLSHDRDTLYGIAEQLSLWMKWFPGCKLVNILSTQWIIDKRSRKKRAVPKTISVLFGKTSHKLHVQLNPGRSIELTTSLPTRPEDEEDLEKFELGWYFREAADFSNTTVNGAPAVGTKVSFHISVRNYANAIRNYDEVWGQGAKQAAKQFIDGLEERASELQNQLPATESLSAHGSAPKEDDRANLVRRQLSRPRPRSP</sequence>
<feature type="compositionally biased region" description="Basic residues" evidence="1">
    <location>
        <begin position="293"/>
        <end position="302"/>
    </location>
</feature>
<comment type="caution">
    <text evidence="2">The sequence shown here is derived from an EMBL/GenBank/DDBJ whole genome shotgun (WGS) entry which is preliminary data.</text>
</comment>
<evidence type="ECO:0000256" key="1">
    <source>
        <dbReference type="SAM" id="MobiDB-lite"/>
    </source>
</evidence>
<reference evidence="2 3" key="1">
    <citation type="journal article" date="2023" name="PLoS ONE">
        <title>Cytospora paraplurivora sp. nov. isolated from orchards with fruit tree decline syndrome in Ontario, Canada.</title>
        <authorList>
            <person name="Ilyukhin E."/>
            <person name="Nguyen H.D.T."/>
            <person name="Castle A.J."/>
            <person name="Ellouze W."/>
        </authorList>
    </citation>
    <scope>NUCLEOTIDE SEQUENCE [LARGE SCALE GENOMIC DNA]</scope>
    <source>
        <strain evidence="2 3">FDS-564</strain>
    </source>
</reference>
<keyword evidence="3" id="KW-1185">Reference proteome</keyword>
<protein>
    <submittedName>
        <fullName evidence="2">Uncharacterized protein</fullName>
    </submittedName>
</protein>
<feature type="region of interest" description="Disordered" evidence="1">
    <location>
        <begin position="1"/>
        <end position="34"/>
    </location>
</feature>
<feature type="region of interest" description="Disordered" evidence="1">
    <location>
        <begin position="264"/>
        <end position="302"/>
    </location>
</feature>
<name>A0AAN9U704_9PEZI</name>
<proteinExistence type="predicted"/>